<dbReference type="Proteomes" id="UP001284601">
    <property type="component" value="Unassembled WGS sequence"/>
</dbReference>
<keyword evidence="3" id="KW-1003">Cell membrane</keyword>
<evidence type="ECO:0000256" key="3">
    <source>
        <dbReference type="ARBA" id="ARBA00022475"/>
    </source>
</evidence>
<comment type="caution">
    <text evidence="9">The sequence shown here is derived from an EMBL/GenBank/DDBJ whole genome shotgun (WGS) entry which is preliminary data.</text>
</comment>
<comment type="similarity">
    <text evidence="7">Belongs to the binding-protein-dependent transport system permease family.</text>
</comment>
<evidence type="ECO:0000256" key="2">
    <source>
        <dbReference type="ARBA" id="ARBA00022448"/>
    </source>
</evidence>
<feature type="transmembrane region" description="Helical" evidence="7">
    <location>
        <begin position="33"/>
        <end position="57"/>
    </location>
</feature>
<protein>
    <submittedName>
        <fullName evidence="9">Sugar ABC transporter permease</fullName>
    </submittedName>
</protein>
<evidence type="ECO:0000313" key="9">
    <source>
        <dbReference type="EMBL" id="MDW5596137.1"/>
    </source>
</evidence>
<comment type="subcellular location">
    <subcellularLocation>
        <location evidence="1 7">Cell membrane</location>
        <topology evidence="1 7">Multi-pass membrane protein</topology>
    </subcellularLocation>
</comment>
<evidence type="ECO:0000256" key="5">
    <source>
        <dbReference type="ARBA" id="ARBA00022989"/>
    </source>
</evidence>
<dbReference type="PANTHER" id="PTHR30193:SF37">
    <property type="entry name" value="INNER MEMBRANE ABC TRANSPORTER PERMEASE PROTEIN YCJO"/>
    <property type="match status" value="1"/>
</dbReference>
<keyword evidence="2 7" id="KW-0813">Transport</keyword>
<evidence type="ECO:0000256" key="6">
    <source>
        <dbReference type="ARBA" id="ARBA00023136"/>
    </source>
</evidence>
<keyword evidence="4 7" id="KW-0812">Transmembrane</keyword>
<keyword evidence="10" id="KW-1185">Reference proteome</keyword>
<reference evidence="10" key="1">
    <citation type="submission" date="2023-07" db="EMBL/GenBank/DDBJ databases">
        <title>Conexibacter stalactiti sp. nov., isolated from stalactites in a lava cave and emended description of the genus Conexibacter.</title>
        <authorList>
            <person name="Lee S.D."/>
        </authorList>
    </citation>
    <scope>NUCLEOTIDE SEQUENCE [LARGE SCALE GENOMIC DNA]</scope>
    <source>
        <strain evidence="10">KCTC 39840</strain>
    </source>
</reference>
<reference evidence="9 10" key="2">
    <citation type="submission" date="2023-10" db="EMBL/GenBank/DDBJ databases">
        <authorList>
            <person name="Han X.F."/>
        </authorList>
    </citation>
    <scope>NUCLEOTIDE SEQUENCE [LARGE SCALE GENOMIC DNA]</scope>
    <source>
        <strain evidence="9 10">KCTC 39840</strain>
    </source>
</reference>
<keyword evidence="5 7" id="KW-1133">Transmembrane helix</keyword>
<name>A0ABU4HTY2_9ACTN</name>
<evidence type="ECO:0000256" key="1">
    <source>
        <dbReference type="ARBA" id="ARBA00004651"/>
    </source>
</evidence>
<dbReference type="RefSeq" id="WP_318598517.1">
    <property type="nucleotide sequence ID" value="NZ_JAWSTH010000048.1"/>
</dbReference>
<dbReference type="InterPro" id="IPR035906">
    <property type="entry name" value="MetI-like_sf"/>
</dbReference>
<feature type="transmembrane region" description="Helical" evidence="7">
    <location>
        <begin position="286"/>
        <end position="305"/>
    </location>
</feature>
<gene>
    <name evidence="9" type="ORF">R7226_17450</name>
</gene>
<dbReference type="CDD" id="cd06261">
    <property type="entry name" value="TM_PBP2"/>
    <property type="match status" value="1"/>
</dbReference>
<dbReference type="Pfam" id="PF00528">
    <property type="entry name" value="BPD_transp_1"/>
    <property type="match status" value="1"/>
</dbReference>
<dbReference type="PANTHER" id="PTHR30193">
    <property type="entry name" value="ABC TRANSPORTER PERMEASE PROTEIN"/>
    <property type="match status" value="1"/>
</dbReference>
<sequence length="315" mass="34309">MAAAAPVAPPARRAAAAPAPSWRRRVFGEHPSAWLFILPSTLLILGFNFLPMAWAFLLSLQRSDLVTPAEWIGLDNYRALLRDPTFGDAVQHTLVYTALFVPLSVIGGLAIALMLNRRIRFIGVYRTLVFVPFIMSAAAQGVLFSFILDPQYGLANAALDGVGIARQGFLQDPGQALYVLVGIGLWGGLGFCVIVFLAALQDIPRELLEAASIDGARRWATLRKIVLPSLRPVTIFLLVWQTFQALQLFDLVYATSRGGPLGATTVVVYYVYEQAFQFFHAGYGSAAAYVLALAIFALGGTQLAVRALRRRRAVA</sequence>
<feature type="transmembrane region" description="Helical" evidence="7">
    <location>
        <begin position="176"/>
        <end position="200"/>
    </location>
</feature>
<feature type="transmembrane region" description="Helical" evidence="7">
    <location>
        <begin position="225"/>
        <end position="243"/>
    </location>
</feature>
<evidence type="ECO:0000313" key="10">
    <source>
        <dbReference type="Proteomes" id="UP001284601"/>
    </source>
</evidence>
<dbReference type="InterPro" id="IPR000515">
    <property type="entry name" value="MetI-like"/>
</dbReference>
<evidence type="ECO:0000259" key="8">
    <source>
        <dbReference type="PROSITE" id="PS50928"/>
    </source>
</evidence>
<feature type="domain" description="ABC transmembrane type-1" evidence="8">
    <location>
        <begin position="90"/>
        <end position="304"/>
    </location>
</feature>
<accession>A0ABU4HTY2</accession>
<feature type="transmembrane region" description="Helical" evidence="7">
    <location>
        <begin position="127"/>
        <end position="148"/>
    </location>
</feature>
<dbReference type="PROSITE" id="PS50928">
    <property type="entry name" value="ABC_TM1"/>
    <property type="match status" value="1"/>
</dbReference>
<dbReference type="EMBL" id="JAWSTH010000048">
    <property type="protein sequence ID" value="MDW5596137.1"/>
    <property type="molecule type" value="Genomic_DNA"/>
</dbReference>
<keyword evidence="6 7" id="KW-0472">Membrane</keyword>
<dbReference type="InterPro" id="IPR051393">
    <property type="entry name" value="ABC_transporter_permease"/>
</dbReference>
<dbReference type="SUPFAM" id="SSF161098">
    <property type="entry name" value="MetI-like"/>
    <property type="match status" value="1"/>
</dbReference>
<dbReference type="Gene3D" id="1.10.3720.10">
    <property type="entry name" value="MetI-like"/>
    <property type="match status" value="1"/>
</dbReference>
<evidence type="ECO:0000256" key="4">
    <source>
        <dbReference type="ARBA" id="ARBA00022692"/>
    </source>
</evidence>
<feature type="transmembrane region" description="Helical" evidence="7">
    <location>
        <begin position="94"/>
        <end position="115"/>
    </location>
</feature>
<proteinExistence type="inferred from homology"/>
<evidence type="ECO:0000256" key="7">
    <source>
        <dbReference type="RuleBase" id="RU363032"/>
    </source>
</evidence>
<organism evidence="9 10">
    <name type="scientific">Conexibacter stalactiti</name>
    <dbReference type="NCBI Taxonomy" id="1940611"/>
    <lineage>
        <taxon>Bacteria</taxon>
        <taxon>Bacillati</taxon>
        <taxon>Actinomycetota</taxon>
        <taxon>Thermoleophilia</taxon>
        <taxon>Solirubrobacterales</taxon>
        <taxon>Conexibacteraceae</taxon>
        <taxon>Conexibacter</taxon>
    </lineage>
</organism>